<dbReference type="Pfam" id="PF12368">
    <property type="entry name" value="Rhodanese_C"/>
    <property type="match status" value="1"/>
</dbReference>
<dbReference type="InterPro" id="IPR001763">
    <property type="entry name" value="Rhodanese-like_dom"/>
</dbReference>
<feature type="domain" description="Rhodanese" evidence="1">
    <location>
        <begin position="267"/>
        <end position="357"/>
    </location>
</feature>
<name>A0A9N9NXH9_9GLOM</name>
<dbReference type="Proteomes" id="UP000789405">
    <property type="component" value="Unassembled WGS sequence"/>
</dbReference>
<dbReference type="PANTHER" id="PTHR43846:SF1">
    <property type="entry name" value="TRNA URIDINE(34) HYDROXYLASE"/>
    <property type="match status" value="1"/>
</dbReference>
<dbReference type="Pfam" id="PF00581">
    <property type="entry name" value="Rhodanese"/>
    <property type="match status" value="1"/>
</dbReference>
<keyword evidence="3" id="KW-1185">Reference proteome</keyword>
<reference evidence="2" key="1">
    <citation type="submission" date="2021-06" db="EMBL/GenBank/DDBJ databases">
        <authorList>
            <person name="Kallberg Y."/>
            <person name="Tangrot J."/>
            <person name="Rosling A."/>
        </authorList>
    </citation>
    <scope>NUCLEOTIDE SEQUENCE</scope>
    <source>
        <strain evidence="2">MA453B</strain>
    </source>
</reference>
<dbReference type="InterPro" id="IPR022111">
    <property type="entry name" value="Rhodanese_C"/>
</dbReference>
<dbReference type="InterPro" id="IPR036873">
    <property type="entry name" value="Rhodanese-like_dom_sf"/>
</dbReference>
<dbReference type="AlphaFoldDB" id="A0A9N9NXH9"/>
<gene>
    <name evidence="2" type="ORF">DERYTH_LOCUS18874</name>
</gene>
<sequence>MRSLRFGICGFQIRFGADSQTFPIRFGFDYPNAAYLYTDITLIRIYYFFANVMQSFQTLFRALVRSFSYNFNPVTLRSQSVITQNKPFLHFSKVFCRRLETRHIRIGYISTENFLCLLGHRYNYCTNAHEQNSQPKNVPVIDWKTLSFYSFRVIPDSYLPKTRELLLSKFGEMGIVGRIYIATEGINAQLSCPVEQLDNLRKFCNQELKLEDVEFNFSTNHVKAFRKLNVKIRNQIVSDGLEKGSYDLSNQPKHLSPAEWHTALSNAKTPIILIDMRNHYESEIGYFENSIRHDVDTFRDSIISMNKILEGKQNEDIYMYCTGGIRCSKAGAILLSNGFKSVYVLKGGITAYGRYVASNPLITSLYKGRNFTFDKRLGEPITNDVVSQCHTCGEPCDTHTNCRNKTCNLLFIQCQECRKKLSKTCGSEFCLRLVQAWDEKFGRPSGFDDVKPNYQCVYDHVHRTRPKLVIERLGGTSANVPSDLVEMLLEKNSNIKH</sequence>
<dbReference type="OrthoDB" id="25002at2759"/>
<evidence type="ECO:0000313" key="3">
    <source>
        <dbReference type="Proteomes" id="UP000789405"/>
    </source>
</evidence>
<dbReference type="InterPro" id="IPR040503">
    <property type="entry name" value="TRHO_N"/>
</dbReference>
<dbReference type="PANTHER" id="PTHR43846">
    <property type="entry name" value="UPF0176 PROTEIN YCEA"/>
    <property type="match status" value="1"/>
</dbReference>
<accession>A0A9N9NXH9</accession>
<organism evidence="2 3">
    <name type="scientific">Dentiscutata erythropus</name>
    <dbReference type="NCBI Taxonomy" id="1348616"/>
    <lineage>
        <taxon>Eukaryota</taxon>
        <taxon>Fungi</taxon>
        <taxon>Fungi incertae sedis</taxon>
        <taxon>Mucoromycota</taxon>
        <taxon>Glomeromycotina</taxon>
        <taxon>Glomeromycetes</taxon>
        <taxon>Diversisporales</taxon>
        <taxon>Gigasporaceae</taxon>
        <taxon>Dentiscutata</taxon>
    </lineage>
</organism>
<dbReference type="SUPFAM" id="SSF52821">
    <property type="entry name" value="Rhodanese/Cell cycle control phosphatase"/>
    <property type="match status" value="1"/>
</dbReference>
<dbReference type="SMART" id="SM00450">
    <property type="entry name" value="RHOD"/>
    <property type="match status" value="1"/>
</dbReference>
<comment type="caution">
    <text evidence="2">The sequence shown here is derived from an EMBL/GenBank/DDBJ whole genome shotgun (WGS) entry which is preliminary data.</text>
</comment>
<dbReference type="NCBIfam" id="NF001133">
    <property type="entry name" value="PRK00142.1-1"/>
    <property type="match status" value="1"/>
</dbReference>
<dbReference type="Pfam" id="PF17773">
    <property type="entry name" value="UPF0176_N"/>
    <property type="match status" value="1"/>
</dbReference>
<evidence type="ECO:0000313" key="2">
    <source>
        <dbReference type="EMBL" id="CAG8773027.1"/>
    </source>
</evidence>
<proteinExistence type="predicted"/>
<dbReference type="PROSITE" id="PS50206">
    <property type="entry name" value="RHODANESE_3"/>
    <property type="match status" value="1"/>
</dbReference>
<dbReference type="EMBL" id="CAJVPY010019814">
    <property type="protein sequence ID" value="CAG8773027.1"/>
    <property type="molecule type" value="Genomic_DNA"/>
</dbReference>
<dbReference type="Gene3D" id="3.30.70.100">
    <property type="match status" value="1"/>
</dbReference>
<evidence type="ECO:0000259" key="1">
    <source>
        <dbReference type="PROSITE" id="PS50206"/>
    </source>
</evidence>
<protein>
    <submittedName>
        <fullName evidence="2">8651_t:CDS:1</fullName>
    </submittedName>
</protein>
<dbReference type="Gene3D" id="3.40.250.10">
    <property type="entry name" value="Rhodanese-like domain"/>
    <property type="match status" value="1"/>
</dbReference>